<feature type="chain" id="PRO_5046115882" description="DUF916 domain-containing protein" evidence="2">
    <location>
        <begin position="24"/>
        <end position="270"/>
    </location>
</feature>
<dbReference type="EMBL" id="JASJUS010000043">
    <property type="protein sequence ID" value="MDL2081196.1"/>
    <property type="molecule type" value="Genomic_DNA"/>
</dbReference>
<feature type="signal peptide" evidence="2">
    <location>
        <begin position="1"/>
        <end position="23"/>
    </location>
</feature>
<evidence type="ECO:0000256" key="1">
    <source>
        <dbReference type="SAM" id="MobiDB-lite"/>
    </source>
</evidence>
<dbReference type="Proteomes" id="UP001241926">
    <property type="component" value="Unassembled WGS sequence"/>
</dbReference>
<organism evidence="3 4">
    <name type="scientific">Streptomyces fuscus</name>
    <dbReference type="NCBI Taxonomy" id="3048495"/>
    <lineage>
        <taxon>Bacteria</taxon>
        <taxon>Bacillati</taxon>
        <taxon>Actinomycetota</taxon>
        <taxon>Actinomycetes</taxon>
        <taxon>Kitasatosporales</taxon>
        <taxon>Streptomycetaceae</taxon>
        <taxon>Streptomyces</taxon>
    </lineage>
</organism>
<reference evidence="3 4" key="1">
    <citation type="submission" date="2023-05" db="EMBL/GenBank/DDBJ databases">
        <title>Streptomyces fuscus sp. nov., a brown-black pigment producing actinomyces isolated from dry sand of Sea duck farm.</title>
        <authorList>
            <person name="Xie J."/>
            <person name="Shen N."/>
        </authorList>
    </citation>
    <scope>NUCLEOTIDE SEQUENCE [LARGE SCALE GENOMIC DNA]</scope>
    <source>
        <strain evidence="3 4">GXMU-J15</strain>
    </source>
</reference>
<evidence type="ECO:0000313" key="3">
    <source>
        <dbReference type="EMBL" id="MDL2081196.1"/>
    </source>
</evidence>
<sequence>MSPTARVLLPALLLLPCAAPAMAADGGWSVAPAGGGRPSFYAEGAPGTAVEDTVSVTNRGGTPLTVSLSATGARIGLARSEVRVPARTRADIPFTVTVPDTDRSARLVARAPDGTSRTVALHLRAEVPRLSALTVEHVRVDGGGITYEVVNRGTTALHPRLAIRADGLFGPVLDRPARPLPAELAPGERLRLTEPWPDRPTLNALDIRLTATAGGGAHDTAHTSARFVPWEPVAGVTAAAALLAVRHRRRRTRRTAEPPHQDAELTGASK</sequence>
<keyword evidence="4" id="KW-1185">Reference proteome</keyword>
<feature type="region of interest" description="Disordered" evidence="1">
    <location>
        <begin position="247"/>
        <end position="270"/>
    </location>
</feature>
<proteinExistence type="predicted"/>
<keyword evidence="2" id="KW-0732">Signal</keyword>
<accession>A0ABT7J8J2</accession>
<gene>
    <name evidence="3" type="ORF">QNN03_32595</name>
</gene>
<feature type="compositionally biased region" description="Basic and acidic residues" evidence="1">
    <location>
        <begin position="254"/>
        <end position="263"/>
    </location>
</feature>
<name>A0ABT7J8J2_9ACTN</name>
<dbReference type="RefSeq" id="WP_093720959.1">
    <property type="nucleotide sequence ID" value="NZ_JASJUS010000043.1"/>
</dbReference>
<evidence type="ECO:0008006" key="5">
    <source>
        <dbReference type="Google" id="ProtNLM"/>
    </source>
</evidence>
<evidence type="ECO:0000313" key="4">
    <source>
        <dbReference type="Proteomes" id="UP001241926"/>
    </source>
</evidence>
<comment type="caution">
    <text evidence="3">The sequence shown here is derived from an EMBL/GenBank/DDBJ whole genome shotgun (WGS) entry which is preliminary data.</text>
</comment>
<protein>
    <recommendedName>
        <fullName evidence="5">DUF916 domain-containing protein</fullName>
    </recommendedName>
</protein>
<evidence type="ECO:0000256" key="2">
    <source>
        <dbReference type="SAM" id="SignalP"/>
    </source>
</evidence>